<dbReference type="InterPro" id="IPR019887">
    <property type="entry name" value="Tscrpt_reg_AsnC/Lrp_C"/>
</dbReference>
<evidence type="ECO:0000259" key="4">
    <source>
        <dbReference type="PROSITE" id="PS50956"/>
    </source>
</evidence>
<dbReference type="InterPro" id="IPR011008">
    <property type="entry name" value="Dimeric_a/b-barrel"/>
</dbReference>
<dbReference type="InterPro" id="IPR019888">
    <property type="entry name" value="Tscrpt_reg_AsnC-like"/>
</dbReference>
<proteinExistence type="predicted"/>
<dbReference type="SMART" id="SM00344">
    <property type="entry name" value="HTH_ASNC"/>
    <property type="match status" value="1"/>
</dbReference>
<comment type="caution">
    <text evidence="5">The sequence shown here is derived from an EMBL/GenBank/DDBJ whole genome shotgun (WGS) entry which is preliminary data.</text>
</comment>
<dbReference type="PANTHER" id="PTHR30154">
    <property type="entry name" value="LEUCINE-RESPONSIVE REGULATORY PROTEIN"/>
    <property type="match status" value="1"/>
</dbReference>
<dbReference type="PRINTS" id="PR00033">
    <property type="entry name" value="HTHASNC"/>
</dbReference>
<dbReference type="InterPro" id="IPR011991">
    <property type="entry name" value="ArsR-like_HTH"/>
</dbReference>
<dbReference type="Gene3D" id="1.10.10.10">
    <property type="entry name" value="Winged helix-like DNA-binding domain superfamily/Winged helix DNA-binding domain"/>
    <property type="match status" value="1"/>
</dbReference>
<evidence type="ECO:0000256" key="3">
    <source>
        <dbReference type="ARBA" id="ARBA00023163"/>
    </source>
</evidence>
<dbReference type="GO" id="GO:0006355">
    <property type="term" value="P:regulation of DNA-templated transcription"/>
    <property type="evidence" value="ECO:0007669"/>
    <property type="project" value="UniProtKB-ARBA"/>
</dbReference>
<dbReference type="Pfam" id="PF01037">
    <property type="entry name" value="AsnC_trans_reg"/>
    <property type="match status" value="1"/>
</dbReference>
<dbReference type="AlphaFoldDB" id="A0A520MC64"/>
<gene>
    <name evidence="5" type="ORF">EVB03_09345</name>
</gene>
<dbReference type="EMBL" id="SHBP01000023">
    <property type="protein sequence ID" value="RZO18815.1"/>
    <property type="molecule type" value="Genomic_DNA"/>
</dbReference>
<dbReference type="PANTHER" id="PTHR30154:SF34">
    <property type="entry name" value="TRANSCRIPTIONAL REGULATOR AZLB"/>
    <property type="match status" value="1"/>
</dbReference>
<dbReference type="InterPro" id="IPR000485">
    <property type="entry name" value="AsnC-type_HTH_dom"/>
</dbReference>
<sequence length="157" mass="17458">MNKKLDNIDISILSALQHNSRISNAELSAKVNLSQTPCLRRLRKLEESGLIERYSVQLNHQMIGVTVSAFVFVKVNKNTSDNASAFESAVANLPEVTECCVLAGTHDYMLRVNTATLQSFELFLKEKLANVPMAEGIESTIILNQLIKRDTPLPMLL</sequence>
<feature type="domain" description="HTH asnC-type" evidence="4">
    <location>
        <begin position="5"/>
        <end position="66"/>
    </location>
</feature>
<organism evidence="5 6">
    <name type="scientific">SAR92 clade bacterium</name>
    <dbReference type="NCBI Taxonomy" id="2315479"/>
    <lineage>
        <taxon>Bacteria</taxon>
        <taxon>Pseudomonadati</taxon>
        <taxon>Pseudomonadota</taxon>
        <taxon>Gammaproteobacteria</taxon>
        <taxon>Cellvibrionales</taxon>
        <taxon>Porticoccaceae</taxon>
        <taxon>SAR92 clade</taxon>
    </lineage>
</organism>
<dbReference type="CDD" id="cd00090">
    <property type="entry name" value="HTH_ARSR"/>
    <property type="match status" value="1"/>
</dbReference>
<evidence type="ECO:0000313" key="6">
    <source>
        <dbReference type="Proteomes" id="UP000315889"/>
    </source>
</evidence>
<name>A0A520MC64_9GAMM</name>
<evidence type="ECO:0000256" key="2">
    <source>
        <dbReference type="ARBA" id="ARBA00023125"/>
    </source>
</evidence>
<accession>A0A520MC64</accession>
<dbReference type="SUPFAM" id="SSF46785">
    <property type="entry name" value="Winged helix' DNA-binding domain"/>
    <property type="match status" value="1"/>
</dbReference>
<dbReference type="PROSITE" id="PS00519">
    <property type="entry name" value="HTH_ASNC_1"/>
    <property type="match status" value="1"/>
</dbReference>
<dbReference type="SUPFAM" id="SSF54909">
    <property type="entry name" value="Dimeric alpha+beta barrel"/>
    <property type="match status" value="1"/>
</dbReference>
<dbReference type="GO" id="GO:0005829">
    <property type="term" value="C:cytosol"/>
    <property type="evidence" value="ECO:0007669"/>
    <property type="project" value="TreeGrafter"/>
</dbReference>
<dbReference type="GO" id="GO:0043200">
    <property type="term" value="P:response to amino acid"/>
    <property type="evidence" value="ECO:0007669"/>
    <property type="project" value="TreeGrafter"/>
</dbReference>
<keyword evidence="3" id="KW-0804">Transcription</keyword>
<dbReference type="InterPro" id="IPR036390">
    <property type="entry name" value="WH_DNA-bd_sf"/>
</dbReference>
<protein>
    <submittedName>
        <fullName evidence="5">Lrp/AsnC family transcriptional regulator</fullName>
    </submittedName>
</protein>
<evidence type="ECO:0000313" key="5">
    <source>
        <dbReference type="EMBL" id="RZO18815.1"/>
    </source>
</evidence>
<dbReference type="Pfam" id="PF13412">
    <property type="entry name" value="HTH_24"/>
    <property type="match status" value="1"/>
</dbReference>
<dbReference type="InterPro" id="IPR036388">
    <property type="entry name" value="WH-like_DNA-bd_sf"/>
</dbReference>
<evidence type="ECO:0000256" key="1">
    <source>
        <dbReference type="ARBA" id="ARBA00023015"/>
    </source>
</evidence>
<dbReference type="InterPro" id="IPR019885">
    <property type="entry name" value="Tscrpt_reg_HTH_AsnC-type_CS"/>
</dbReference>
<dbReference type="Gene3D" id="3.30.70.920">
    <property type="match status" value="1"/>
</dbReference>
<dbReference type="GO" id="GO:0043565">
    <property type="term" value="F:sequence-specific DNA binding"/>
    <property type="evidence" value="ECO:0007669"/>
    <property type="project" value="InterPro"/>
</dbReference>
<reference evidence="5 6" key="1">
    <citation type="submission" date="2019-02" db="EMBL/GenBank/DDBJ databases">
        <title>Prokaryotic population dynamics and viral predation in marine succession experiment using metagenomics: the confinement effect.</title>
        <authorList>
            <person name="Haro-Moreno J.M."/>
            <person name="Rodriguez-Valera F."/>
            <person name="Lopez-Perez M."/>
        </authorList>
    </citation>
    <scope>NUCLEOTIDE SEQUENCE [LARGE SCALE GENOMIC DNA]</scope>
    <source>
        <strain evidence="5">MED-G170</strain>
    </source>
</reference>
<dbReference type="Proteomes" id="UP000315889">
    <property type="component" value="Unassembled WGS sequence"/>
</dbReference>
<keyword evidence="2" id="KW-0238">DNA-binding</keyword>
<dbReference type="PROSITE" id="PS50956">
    <property type="entry name" value="HTH_ASNC_2"/>
    <property type="match status" value="1"/>
</dbReference>
<keyword evidence="1" id="KW-0805">Transcription regulation</keyword>